<comment type="caution">
    <text evidence="3">The sequence shown here is derived from an EMBL/GenBank/DDBJ whole genome shotgun (WGS) entry which is preliminary data.</text>
</comment>
<protein>
    <submittedName>
        <fullName evidence="3">Phenylacetic acid degradation protein</fullName>
    </submittedName>
</protein>
<dbReference type="InterPro" id="IPR029069">
    <property type="entry name" value="HotDog_dom_sf"/>
</dbReference>
<evidence type="ECO:0000313" key="3">
    <source>
        <dbReference type="EMBL" id="GLQ32784.1"/>
    </source>
</evidence>
<keyword evidence="4" id="KW-1185">Reference proteome</keyword>
<dbReference type="Gene3D" id="3.10.129.10">
    <property type="entry name" value="Hotdog Thioesterase"/>
    <property type="match status" value="1"/>
</dbReference>
<dbReference type="GO" id="GO:0061522">
    <property type="term" value="F:1,4-dihydroxy-2-naphthoyl-CoA thioesterase activity"/>
    <property type="evidence" value="ECO:0007669"/>
    <property type="project" value="TreeGrafter"/>
</dbReference>
<proteinExistence type="predicted"/>
<dbReference type="EMBL" id="BSNM01000016">
    <property type="protein sequence ID" value="GLQ32784.1"/>
    <property type="molecule type" value="Genomic_DNA"/>
</dbReference>
<dbReference type="Proteomes" id="UP001161389">
    <property type="component" value="Unassembled WGS sequence"/>
</dbReference>
<dbReference type="InterPro" id="IPR006683">
    <property type="entry name" value="Thioestr_dom"/>
</dbReference>
<accession>A0AA37SCB2</accession>
<feature type="domain" description="Thioesterase" evidence="2">
    <location>
        <begin position="47"/>
        <end position="121"/>
    </location>
</feature>
<evidence type="ECO:0000259" key="2">
    <source>
        <dbReference type="Pfam" id="PF03061"/>
    </source>
</evidence>
<dbReference type="CDD" id="cd03443">
    <property type="entry name" value="PaaI_thioesterase"/>
    <property type="match status" value="1"/>
</dbReference>
<sequence length="136" mass="14780">MCLTKDEVIKIFSEGFPGSKAVIEEVGDNWAVMRLPANTKHLRPGATVSGPAMMTLTDAVMWVAIIAQKGMQGFHSVTSSLSINFLNRPKHGDLIAKAEILKLGKRLVVGEVRLYSEGDDTPVAFSTVTYAIPHIK</sequence>
<reference evidence="3" key="1">
    <citation type="journal article" date="2014" name="Int. J. Syst. Evol. Microbiol.">
        <title>Complete genome sequence of Corynebacterium casei LMG S-19264T (=DSM 44701T), isolated from a smear-ripened cheese.</title>
        <authorList>
            <consortium name="US DOE Joint Genome Institute (JGI-PGF)"/>
            <person name="Walter F."/>
            <person name="Albersmeier A."/>
            <person name="Kalinowski J."/>
            <person name="Ruckert C."/>
        </authorList>
    </citation>
    <scope>NUCLEOTIDE SEQUENCE</scope>
    <source>
        <strain evidence="3">NBRC 110071</strain>
    </source>
</reference>
<dbReference type="RefSeq" id="WP_284382911.1">
    <property type="nucleotide sequence ID" value="NZ_BSNM01000016.1"/>
</dbReference>
<dbReference type="NCBIfam" id="TIGR00369">
    <property type="entry name" value="unchar_dom_1"/>
    <property type="match status" value="1"/>
</dbReference>
<dbReference type="AlphaFoldDB" id="A0AA37SCB2"/>
<dbReference type="InterPro" id="IPR003736">
    <property type="entry name" value="PAAI_dom"/>
</dbReference>
<organism evidence="3 4">
    <name type="scientific">Litoribrevibacter albus</name>
    <dbReference type="NCBI Taxonomy" id="1473156"/>
    <lineage>
        <taxon>Bacteria</taxon>
        <taxon>Pseudomonadati</taxon>
        <taxon>Pseudomonadota</taxon>
        <taxon>Gammaproteobacteria</taxon>
        <taxon>Oceanospirillales</taxon>
        <taxon>Oceanospirillaceae</taxon>
        <taxon>Litoribrevibacter</taxon>
    </lineage>
</organism>
<dbReference type="PANTHER" id="PTHR43240">
    <property type="entry name" value="1,4-DIHYDROXY-2-NAPHTHOYL-COA THIOESTERASE 1"/>
    <property type="match status" value="1"/>
</dbReference>
<dbReference type="SUPFAM" id="SSF54637">
    <property type="entry name" value="Thioesterase/thiol ester dehydrase-isomerase"/>
    <property type="match status" value="1"/>
</dbReference>
<dbReference type="PANTHER" id="PTHR43240:SF10">
    <property type="entry name" value="BLL4964 PROTEIN"/>
    <property type="match status" value="1"/>
</dbReference>
<keyword evidence="1" id="KW-0378">Hydrolase</keyword>
<dbReference type="Pfam" id="PF03061">
    <property type="entry name" value="4HBT"/>
    <property type="match status" value="1"/>
</dbReference>
<gene>
    <name evidence="3" type="ORF">GCM10007876_32630</name>
</gene>
<evidence type="ECO:0000313" key="4">
    <source>
        <dbReference type="Proteomes" id="UP001161389"/>
    </source>
</evidence>
<dbReference type="GO" id="GO:0005829">
    <property type="term" value="C:cytosol"/>
    <property type="evidence" value="ECO:0007669"/>
    <property type="project" value="TreeGrafter"/>
</dbReference>
<name>A0AA37SCB2_9GAMM</name>
<reference evidence="3" key="2">
    <citation type="submission" date="2023-01" db="EMBL/GenBank/DDBJ databases">
        <title>Draft genome sequence of Litoribrevibacter albus strain NBRC 110071.</title>
        <authorList>
            <person name="Sun Q."/>
            <person name="Mori K."/>
        </authorList>
    </citation>
    <scope>NUCLEOTIDE SEQUENCE</scope>
    <source>
        <strain evidence="3">NBRC 110071</strain>
    </source>
</reference>
<evidence type="ECO:0000256" key="1">
    <source>
        <dbReference type="ARBA" id="ARBA00022801"/>
    </source>
</evidence>